<keyword evidence="1" id="KW-1133">Transmembrane helix</keyword>
<dbReference type="PANTHER" id="PTHR42925:SF2">
    <property type="entry name" value="NA+ DRIVEN MULTIDRUG EFFLUX PUMP"/>
    <property type="match status" value="1"/>
</dbReference>
<dbReference type="GO" id="GO:0016020">
    <property type="term" value="C:membrane"/>
    <property type="evidence" value="ECO:0007669"/>
    <property type="project" value="InterPro"/>
</dbReference>
<keyword evidence="1" id="KW-0812">Transmembrane</keyword>
<dbReference type="GO" id="GO:0042910">
    <property type="term" value="F:xenobiotic transmembrane transporter activity"/>
    <property type="evidence" value="ECO:0007669"/>
    <property type="project" value="InterPro"/>
</dbReference>
<dbReference type="CDD" id="cd13134">
    <property type="entry name" value="MATE_like_8"/>
    <property type="match status" value="1"/>
</dbReference>
<feature type="transmembrane region" description="Helical" evidence="1">
    <location>
        <begin position="311"/>
        <end position="331"/>
    </location>
</feature>
<evidence type="ECO:0000313" key="2">
    <source>
        <dbReference type="EMBL" id="ODN30994.1"/>
    </source>
</evidence>
<accession>A0A1E3G409</accession>
<feature type="transmembrane region" description="Helical" evidence="1">
    <location>
        <begin position="124"/>
        <end position="145"/>
    </location>
</feature>
<feature type="transmembrane region" description="Helical" evidence="1">
    <location>
        <begin position="157"/>
        <end position="179"/>
    </location>
</feature>
<dbReference type="STRING" id="1008305.A4H02_01580"/>
<dbReference type="InterPro" id="IPR047135">
    <property type="entry name" value="YsiQ"/>
</dbReference>
<dbReference type="GO" id="GO:0015297">
    <property type="term" value="F:antiporter activity"/>
    <property type="evidence" value="ECO:0007669"/>
    <property type="project" value="InterPro"/>
</dbReference>
<keyword evidence="3" id="KW-1185">Reference proteome</keyword>
<dbReference type="OrthoDB" id="9776324at2"/>
<organism evidence="2 3">
    <name type="scientific">Fervidobacterium thailandense</name>
    <dbReference type="NCBI Taxonomy" id="1008305"/>
    <lineage>
        <taxon>Bacteria</taxon>
        <taxon>Thermotogati</taxon>
        <taxon>Thermotogota</taxon>
        <taxon>Thermotogae</taxon>
        <taxon>Thermotogales</taxon>
        <taxon>Fervidobacteriaceae</taxon>
        <taxon>Fervidobacterium</taxon>
    </lineage>
</organism>
<sequence length="449" mass="50012">MLKNVLRIAIPVSVENILGNTGIFLMTLMLTKLGEVPVAVNGIAAQASFLVILFLFGLNSGGGIFLAQFWGKKDYEGISRTTSLMVLFSLVISTIFFVLTFFFPTFFAGIFSKDPTVVKESFEFLRIISFSYFGIALEVVFRTLLRSVERATIPMESYIFGTTVQVGLAYVLTFGHFGFPKLGLMGIAWATLVGRYLIPAYQILRIVFSDLKFSFFNPGVPRSFLRKFLSYATPTTLNEIAWSLGMTMYGVIFGRMGTKVYAARNVLSSFENYVWTFTFGLVIAAAVLVGKMIGEMRYQEALQFAKRMLKVNVLVGTVSAGLILLVYYVLLPGFKLELETKRMLTFAMWVMLIGAPIKAFNGMAVVGVLRAGGDAKFAFLLESSTLWLIGVPLAYIGAFVWNLDMPVVYALTLSDELVKSILAYLRIKSNSWMRNVTLEEPTVLVEHEV</sequence>
<feature type="transmembrane region" description="Helical" evidence="1">
    <location>
        <begin position="82"/>
        <end position="104"/>
    </location>
</feature>
<feature type="transmembrane region" description="Helical" evidence="1">
    <location>
        <begin position="378"/>
        <end position="401"/>
    </location>
</feature>
<dbReference type="RefSeq" id="WP_083996537.1">
    <property type="nucleotide sequence ID" value="NZ_CP140110.1"/>
</dbReference>
<keyword evidence="1" id="KW-0472">Membrane</keyword>
<dbReference type="PANTHER" id="PTHR42925">
    <property type="entry name" value="MULTIDRUG AND TOXIN EFFLUX PROTEIN MATE FAMILY"/>
    <property type="match status" value="1"/>
</dbReference>
<evidence type="ECO:0000256" key="1">
    <source>
        <dbReference type="SAM" id="Phobius"/>
    </source>
</evidence>
<proteinExistence type="predicted"/>
<dbReference type="Pfam" id="PF01554">
    <property type="entry name" value="MatE"/>
    <property type="match status" value="2"/>
</dbReference>
<dbReference type="InterPro" id="IPR002528">
    <property type="entry name" value="MATE_fam"/>
</dbReference>
<dbReference type="AlphaFoldDB" id="A0A1E3G409"/>
<reference evidence="3" key="1">
    <citation type="submission" date="2016-04" db="EMBL/GenBank/DDBJ databases">
        <title>The genome sequence project of a novel Fervidobacterium isolate from a hot spring in Thailand.</title>
        <authorList>
            <person name="Gonzalez J.M."/>
            <person name="Cuecas A."/>
            <person name="Kanoksilapatham W."/>
        </authorList>
    </citation>
    <scope>NUCLEOTIDE SEQUENCE [LARGE SCALE GENOMIC DNA]</scope>
    <source>
        <strain evidence="3">FC2004</strain>
    </source>
</reference>
<feature type="transmembrane region" description="Helical" evidence="1">
    <location>
        <begin position="272"/>
        <end position="290"/>
    </location>
</feature>
<evidence type="ECO:0000313" key="3">
    <source>
        <dbReference type="Proteomes" id="UP000094570"/>
    </source>
</evidence>
<feature type="transmembrane region" description="Helical" evidence="1">
    <location>
        <begin position="43"/>
        <end position="70"/>
    </location>
</feature>
<gene>
    <name evidence="2" type="ORF">A4H02_01580</name>
</gene>
<name>A0A1E3G409_9BACT</name>
<dbReference type="Proteomes" id="UP000094570">
    <property type="component" value="Unassembled WGS sequence"/>
</dbReference>
<comment type="caution">
    <text evidence="2">The sequence shown here is derived from an EMBL/GenBank/DDBJ whole genome shotgun (WGS) entry which is preliminary data.</text>
</comment>
<feature type="transmembrane region" description="Helical" evidence="1">
    <location>
        <begin position="185"/>
        <end position="208"/>
    </location>
</feature>
<feature type="transmembrane region" description="Helical" evidence="1">
    <location>
        <begin position="343"/>
        <end position="366"/>
    </location>
</feature>
<protein>
    <submittedName>
        <fullName evidence="2">Multidrug transporter MATE</fullName>
    </submittedName>
</protein>
<feature type="transmembrane region" description="Helical" evidence="1">
    <location>
        <begin position="228"/>
        <end position="252"/>
    </location>
</feature>
<feature type="transmembrane region" description="Helical" evidence="1">
    <location>
        <begin position="12"/>
        <end position="31"/>
    </location>
</feature>
<dbReference type="EMBL" id="LWAF01000002">
    <property type="protein sequence ID" value="ODN30994.1"/>
    <property type="molecule type" value="Genomic_DNA"/>
</dbReference>